<dbReference type="Proteomes" id="UP000467700">
    <property type="component" value="Unassembled WGS sequence"/>
</dbReference>
<name>A0A8S0XE50_CYCAE</name>
<keyword evidence="1" id="KW-0479">Metal-binding</keyword>
<evidence type="ECO:0000313" key="6">
    <source>
        <dbReference type="Proteomes" id="UP000467700"/>
    </source>
</evidence>
<feature type="coiled-coil region" evidence="2">
    <location>
        <begin position="72"/>
        <end position="127"/>
    </location>
</feature>
<feature type="domain" description="C3H1-type" evidence="4">
    <location>
        <begin position="430"/>
        <end position="457"/>
    </location>
</feature>
<keyword evidence="1" id="KW-0862">Zinc</keyword>
<evidence type="ECO:0000259" key="4">
    <source>
        <dbReference type="PROSITE" id="PS50103"/>
    </source>
</evidence>
<accession>A0A8S0XE50</accession>
<feature type="domain" description="C3H1-type" evidence="4">
    <location>
        <begin position="469"/>
        <end position="498"/>
    </location>
</feature>
<feature type="zinc finger region" description="C3H1-type" evidence="1">
    <location>
        <begin position="469"/>
        <end position="498"/>
    </location>
</feature>
<protein>
    <recommendedName>
        <fullName evidence="4">C3H1-type domain-containing protein</fullName>
    </recommendedName>
</protein>
<evidence type="ECO:0000313" key="5">
    <source>
        <dbReference type="EMBL" id="CAA7259549.1"/>
    </source>
</evidence>
<gene>
    <name evidence="5" type="ORF">AAE3_LOCUS1683</name>
</gene>
<dbReference type="InterPro" id="IPR057683">
    <property type="entry name" value="DUF7923"/>
</dbReference>
<evidence type="ECO:0000256" key="3">
    <source>
        <dbReference type="SAM" id="MobiDB-lite"/>
    </source>
</evidence>
<feature type="region of interest" description="Disordered" evidence="3">
    <location>
        <begin position="379"/>
        <end position="413"/>
    </location>
</feature>
<dbReference type="Gene3D" id="4.10.1000.10">
    <property type="entry name" value="Zinc finger, CCCH-type"/>
    <property type="match status" value="1"/>
</dbReference>
<keyword evidence="1" id="KW-0863">Zinc-finger</keyword>
<dbReference type="PANTHER" id="PTHR37543">
    <property type="entry name" value="CCCH ZINC FINGER DNA BINDING PROTEIN (AFU_ORTHOLOGUE AFUA_5G12760)"/>
    <property type="match status" value="1"/>
</dbReference>
<dbReference type="PANTHER" id="PTHR37543:SF1">
    <property type="entry name" value="CCCH ZINC FINGER DNA BINDING PROTEIN (AFU_ORTHOLOGUE AFUA_5G12760)"/>
    <property type="match status" value="1"/>
</dbReference>
<evidence type="ECO:0000256" key="2">
    <source>
        <dbReference type="SAM" id="Coils"/>
    </source>
</evidence>
<dbReference type="OrthoDB" id="2270193at2759"/>
<sequence>MCTPREPQIKNVVLNRLPTALLRPHCQLPSTMSYETVDNHQPLCDPSLTSQGRVGIYFEQLRGEIITILHNDNNSQETIRRLENELSVYKRAYADLDAERHRFEKLKQESDKQKEDLENQLKGHRVVALLDGDGAIFNSQLISQGQAGGHAAAQKLSDSIIQYLVASHGTNQYQLWVYVFLNKRGLGDTFGRVGLVSAKAKFEEFVVGFNQAAERFIMVDVGGAKEAADAKIKALLEEEIRLPQTQKIIFGGCHDNGYATTLRSQITAGFKHKLILLPGYSDIAMGINELDLPSFSVPELFIPQKLAVNPSPTQPIHSFPLPTATQLSPPQILPDAHTFKPTPSIIQQAFEALPFATVEPPEMPTPKEHPLRLSYSSAVQRLPKRPDTPELDSSGSTISSDDSDESVLVPRPSVTSTKLRRVIPNIPLSKHKPPPCTLYYLSNCKHGAECKYAHDYQLEPAHFNEIRVNARKSPCPARNKGEICLWGDDCCYGHHCPLTTKCHFFKQNRCKFVGAGMHKEPKEQPTDMA</sequence>
<evidence type="ECO:0000256" key="1">
    <source>
        <dbReference type="PROSITE-ProRule" id="PRU00723"/>
    </source>
</evidence>
<dbReference type="InterPro" id="IPR000571">
    <property type="entry name" value="Znf_CCCH"/>
</dbReference>
<dbReference type="EMBL" id="CACVBS010000024">
    <property type="protein sequence ID" value="CAA7259549.1"/>
    <property type="molecule type" value="Genomic_DNA"/>
</dbReference>
<reference evidence="5 6" key="1">
    <citation type="submission" date="2020-01" db="EMBL/GenBank/DDBJ databases">
        <authorList>
            <person name="Gupta K D."/>
        </authorList>
    </citation>
    <scope>NUCLEOTIDE SEQUENCE [LARGE SCALE GENOMIC DNA]</scope>
</reference>
<dbReference type="GO" id="GO:0008270">
    <property type="term" value="F:zinc ion binding"/>
    <property type="evidence" value="ECO:0007669"/>
    <property type="project" value="UniProtKB-KW"/>
</dbReference>
<dbReference type="PROSITE" id="PS50103">
    <property type="entry name" value="ZF_C3H1"/>
    <property type="match status" value="2"/>
</dbReference>
<comment type="caution">
    <text evidence="5">The sequence shown here is derived from an EMBL/GenBank/DDBJ whole genome shotgun (WGS) entry which is preliminary data.</text>
</comment>
<feature type="zinc finger region" description="C3H1-type" evidence="1">
    <location>
        <begin position="430"/>
        <end position="457"/>
    </location>
</feature>
<keyword evidence="2" id="KW-0175">Coiled coil</keyword>
<proteinExistence type="predicted"/>
<organism evidence="5 6">
    <name type="scientific">Cyclocybe aegerita</name>
    <name type="common">Black poplar mushroom</name>
    <name type="synonym">Agrocybe aegerita</name>
    <dbReference type="NCBI Taxonomy" id="1973307"/>
    <lineage>
        <taxon>Eukaryota</taxon>
        <taxon>Fungi</taxon>
        <taxon>Dikarya</taxon>
        <taxon>Basidiomycota</taxon>
        <taxon>Agaricomycotina</taxon>
        <taxon>Agaricomycetes</taxon>
        <taxon>Agaricomycetidae</taxon>
        <taxon>Agaricales</taxon>
        <taxon>Agaricineae</taxon>
        <taxon>Bolbitiaceae</taxon>
        <taxon>Cyclocybe</taxon>
    </lineage>
</organism>
<keyword evidence="6" id="KW-1185">Reference proteome</keyword>
<dbReference type="Pfam" id="PF25540">
    <property type="entry name" value="DUF7923"/>
    <property type="match status" value="1"/>
</dbReference>
<dbReference type="AlphaFoldDB" id="A0A8S0XE50"/>